<protein>
    <submittedName>
        <fullName evidence="1">Uncharacterized protein</fullName>
    </submittedName>
</protein>
<dbReference type="EMBL" id="AFBI03000002">
    <property type="protein sequence ID" value="EJW03255.1"/>
    <property type="molecule type" value="Genomic_DNA"/>
</dbReference>
<accession>J9DKY7</accession>
<dbReference type="VEuPathDB" id="MicrosporidiaDB:EDEG_00235"/>
<dbReference type="OrthoDB" id="2186354at2759"/>
<dbReference type="OMA" id="CTTRTLI"/>
<organism evidence="1 2">
    <name type="scientific">Edhazardia aedis (strain USNM 41457)</name>
    <name type="common">Microsporidian parasite</name>
    <dbReference type="NCBI Taxonomy" id="1003232"/>
    <lineage>
        <taxon>Eukaryota</taxon>
        <taxon>Fungi</taxon>
        <taxon>Fungi incertae sedis</taxon>
        <taxon>Microsporidia</taxon>
        <taxon>Edhazardia</taxon>
    </lineage>
</organism>
<dbReference type="Proteomes" id="UP000003163">
    <property type="component" value="Unassembled WGS sequence"/>
</dbReference>
<evidence type="ECO:0000313" key="2">
    <source>
        <dbReference type="Proteomes" id="UP000003163"/>
    </source>
</evidence>
<proteinExistence type="predicted"/>
<dbReference type="AlphaFoldDB" id="J9DKY7"/>
<gene>
    <name evidence="1" type="ORF">EDEG_00235</name>
</gene>
<name>J9DKY7_EDHAE</name>
<dbReference type="InParanoid" id="J9DKY7"/>
<evidence type="ECO:0000313" key="1">
    <source>
        <dbReference type="EMBL" id="EJW03255.1"/>
    </source>
</evidence>
<dbReference type="InterPro" id="IPR031513">
    <property type="entry name" value="MICSWaP"/>
</dbReference>
<reference evidence="1 2" key="1">
    <citation type="submission" date="2011-08" db="EMBL/GenBank/DDBJ databases">
        <authorList>
            <person name="Liu Z.J."/>
            <person name="Shi F.L."/>
            <person name="Lu J.Q."/>
            <person name="Li M."/>
            <person name="Wang Z.L."/>
        </authorList>
    </citation>
    <scope>NUCLEOTIDE SEQUENCE [LARGE SCALE GENOMIC DNA]</scope>
    <source>
        <strain evidence="1 2">USNM 41457</strain>
    </source>
</reference>
<dbReference type="HOGENOM" id="CLU_111190_0_0_1"/>
<reference evidence="2" key="2">
    <citation type="submission" date="2015-07" db="EMBL/GenBank/DDBJ databases">
        <title>Contrasting host-pathogen interactions and genome evolution in two generalist and specialist microsporidian pathogens of mosquitoes.</title>
        <authorList>
            <consortium name="The Broad Institute Genomics Platform"/>
            <consortium name="The Broad Institute Genome Sequencing Center for Infectious Disease"/>
            <person name="Cuomo C.A."/>
            <person name="Sanscrainte N.D."/>
            <person name="Goldberg J.M."/>
            <person name="Heiman D."/>
            <person name="Young S."/>
            <person name="Zeng Q."/>
            <person name="Becnel J.J."/>
            <person name="Birren B.W."/>
        </authorList>
    </citation>
    <scope>NUCLEOTIDE SEQUENCE [LARGE SCALE GENOMIC DNA]</scope>
    <source>
        <strain evidence="2">USNM 41457</strain>
    </source>
</reference>
<keyword evidence="2" id="KW-1185">Reference proteome</keyword>
<comment type="caution">
    <text evidence="1">The sequence shown here is derived from an EMBL/GenBank/DDBJ whole genome shotgun (WGS) entry which is preliminary data.</text>
</comment>
<sequence>MIMVRKTEIWTVLMMVVNIGAYTKSINYKFFVSDITSDAFSLKNQIIESAIEEVTISLEKSVNRIMEQSKPPIRIKWNLLPQSEIPGKVELERCGNSMDQLVSILHNIYNHDSSTSIIAMIHCGSDLFHDIFKSSGLYSPYVTHTISTNCSTQTLIFFEPETDKFTSMYATALLKAAGVRHPNPIKLEEVTNGDNGKELIMTFHDEVIKQLKSSTCFFEQW</sequence>
<dbReference type="Pfam" id="PF17018">
    <property type="entry name" value="MICSWaP"/>
    <property type="match status" value="1"/>
</dbReference>